<organism evidence="2 3">
    <name type="scientific">Plakobranchus ocellatus</name>
    <dbReference type="NCBI Taxonomy" id="259542"/>
    <lineage>
        <taxon>Eukaryota</taxon>
        <taxon>Metazoa</taxon>
        <taxon>Spiralia</taxon>
        <taxon>Lophotrochozoa</taxon>
        <taxon>Mollusca</taxon>
        <taxon>Gastropoda</taxon>
        <taxon>Heterobranchia</taxon>
        <taxon>Euthyneura</taxon>
        <taxon>Panpulmonata</taxon>
        <taxon>Sacoglossa</taxon>
        <taxon>Placobranchoidea</taxon>
        <taxon>Plakobranchidae</taxon>
        <taxon>Plakobranchus</taxon>
    </lineage>
</organism>
<dbReference type="Proteomes" id="UP000735302">
    <property type="component" value="Unassembled WGS sequence"/>
</dbReference>
<protein>
    <submittedName>
        <fullName evidence="2">Uncharacterized protein</fullName>
    </submittedName>
</protein>
<accession>A0AAV4BN66</accession>
<reference evidence="2 3" key="1">
    <citation type="journal article" date="2021" name="Elife">
        <title>Chloroplast acquisition without the gene transfer in kleptoplastic sea slugs, Plakobranchus ocellatus.</title>
        <authorList>
            <person name="Maeda T."/>
            <person name="Takahashi S."/>
            <person name="Yoshida T."/>
            <person name="Shimamura S."/>
            <person name="Takaki Y."/>
            <person name="Nagai Y."/>
            <person name="Toyoda A."/>
            <person name="Suzuki Y."/>
            <person name="Arimoto A."/>
            <person name="Ishii H."/>
            <person name="Satoh N."/>
            <person name="Nishiyama T."/>
            <person name="Hasebe M."/>
            <person name="Maruyama T."/>
            <person name="Minagawa J."/>
            <person name="Obokata J."/>
            <person name="Shigenobu S."/>
        </authorList>
    </citation>
    <scope>NUCLEOTIDE SEQUENCE [LARGE SCALE GENOMIC DNA]</scope>
</reference>
<gene>
    <name evidence="2" type="ORF">PoB_004628900</name>
</gene>
<evidence type="ECO:0000313" key="3">
    <source>
        <dbReference type="Proteomes" id="UP000735302"/>
    </source>
</evidence>
<evidence type="ECO:0000256" key="1">
    <source>
        <dbReference type="SAM" id="SignalP"/>
    </source>
</evidence>
<feature type="chain" id="PRO_5043730274" evidence="1">
    <location>
        <begin position="20"/>
        <end position="85"/>
    </location>
</feature>
<dbReference type="EMBL" id="BLXT01005098">
    <property type="protein sequence ID" value="GFO19784.1"/>
    <property type="molecule type" value="Genomic_DNA"/>
</dbReference>
<keyword evidence="1" id="KW-0732">Signal</keyword>
<dbReference type="AlphaFoldDB" id="A0AAV4BN66"/>
<keyword evidence="3" id="KW-1185">Reference proteome</keyword>
<feature type="signal peptide" evidence="1">
    <location>
        <begin position="1"/>
        <end position="19"/>
    </location>
</feature>
<sequence>MNTSFYSAFFLSFVDILKTCLIDTAPDACHNDMTSFIKDVWTHAASKQFEDCDSKGGKRLEKRALKQSDLSSLAEAPLVKWLKNY</sequence>
<name>A0AAV4BN66_9GAST</name>
<proteinExistence type="predicted"/>
<evidence type="ECO:0000313" key="2">
    <source>
        <dbReference type="EMBL" id="GFO19784.1"/>
    </source>
</evidence>
<comment type="caution">
    <text evidence="2">The sequence shown here is derived from an EMBL/GenBank/DDBJ whole genome shotgun (WGS) entry which is preliminary data.</text>
</comment>